<dbReference type="InterPro" id="IPR050975">
    <property type="entry name" value="Sleep_regulator"/>
</dbReference>
<sequence>MIDSRTISGLSLLLLSYLVTLGPALKCYECKSSTEDEEPTCDRLYWKQLDTDKWANLSVDCIEQMSTFCVVTWKILDTGGKQTERGCMGKTDSQGTTLNAGCIDISDTEKTCLCTDNFCNASPDTTSPFRRVLSSFIPLILTFLFNS</sequence>
<dbReference type="GO" id="GO:0032222">
    <property type="term" value="P:regulation of synaptic transmission, cholinergic"/>
    <property type="evidence" value="ECO:0007669"/>
    <property type="project" value="InterPro"/>
</dbReference>
<keyword evidence="3" id="KW-0812">Transmembrane</keyword>
<evidence type="ECO:0000256" key="7">
    <source>
        <dbReference type="ARBA" id="ARBA00023180"/>
    </source>
</evidence>
<gene>
    <name evidence="9" type="ORF">GE061_013022</name>
</gene>
<reference evidence="9" key="1">
    <citation type="journal article" date="2021" name="Mol. Ecol. Resour.">
        <title>Apolygus lucorum genome provides insights into omnivorousness and mesophyll feeding.</title>
        <authorList>
            <person name="Liu Y."/>
            <person name="Liu H."/>
            <person name="Wang H."/>
            <person name="Huang T."/>
            <person name="Liu B."/>
            <person name="Yang B."/>
            <person name="Yin L."/>
            <person name="Li B."/>
            <person name="Zhang Y."/>
            <person name="Zhang S."/>
            <person name="Jiang F."/>
            <person name="Zhang X."/>
            <person name="Ren Y."/>
            <person name="Wang B."/>
            <person name="Wang S."/>
            <person name="Lu Y."/>
            <person name="Wu K."/>
            <person name="Fan W."/>
            <person name="Wang G."/>
        </authorList>
    </citation>
    <scope>NUCLEOTIDE SEQUENCE</scope>
    <source>
        <strain evidence="9">12Hb</strain>
    </source>
</reference>
<dbReference type="Pfam" id="PF17064">
    <property type="entry name" value="QVR"/>
    <property type="match status" value="1"/>
</dbReference>
<protein>
    <submittedName>
        <fullName evidence="9">Uncharacterized protein</fullName>
    </submittedName>
</protein>
<comment type="subcellular location">
    <subcellularLocation>
        <location evidence="1">Membrane</location>
        <topology evidence="1">Lipid-anchor</topology>
        <topology evidence="1">GPI-anchor</topology>
    </subcellularLocation>
</comment>
<organism evidence="9 10">
    <name type="scientific">Apolygus lucorum</name>
    <name type="common">Small green plant bug</name>
    <name type="synonym">Lygocoris lucorum</name>
    <dbReference type="NCBI Taxonomy" id="248454"/>
    <lineage>
        <taxon>Eukaryota</taxon>
        <taxon>Metazoa</taxon>
        <taxon>Ecdysozoa</taxon>
        <taxon>Arthropoda</taxon>
        <taxon>Hexapoda</taxon>
        <taxon>Insecta</taxon>
        <taxon>Pterygota</taxon>
        <taxon>Neoptera</taxon>
        <taxon>Paraneoptera</taxon>
        <taxon>Hemiptera</taxon>
        <taxon>Heteroptera</taxon>
        <taxon>Panheteroptera</taxon>
        <taxon>Cimicomorpha</taxon>
        <taxon>Miridae</taxon>
        <taxon>Mirini</taxon>
        <taxon>Apolygus</taxon>
    </lineage>
</organism>
<keyword evidence="5" id="KW-1133">Transmembrane helix</keyword>
<dbReference type="Proteomes" id="UP000466442">
    <property type="component" value="Unassembled WGS sequence"/>
</dbReference>
<evidence type="ECO:0000256" key="8">
    <source>
        <dbReference type="ARBA" id="ARBA00023288"/>
    </source>
</evidence>
<evidence type="ECO:0000256" key="3">
    <source>
        <dbReference type="ARBA" id="ARBA00022692"/>
    </source>
</evidence>
<keyword evidence="8" id="KW-0449">Lipoprotein</keyword>
<evidence type="ECO:0000256" key="1">
    <source>
        <dbReference type="ARBA" id="ARBA00004589"/>
    </source>
</evidence>
<evidence type="ECO:0000256" key="5">
    <source>
        <dbReference type="ARBA" id="ARBA00022989"/>
    </source>
</evidence>
<evidence type="ECO:0000313" key="10">
    <source>
        <dbReference type="Proteomes" id="UP000466442"/>
    </source>
</evidence>
<evidence type="ECO:0000313" key="9">
    <source>
        <dbReference type="EMBL" id="KAF6212499.1"/>
    </source>
</evidence>
<keyword evidence="4" id="KW-0732">Signal</keyword>
<dbReference type="GO" id="GO:0098552">
    <property type="term" value="C:side of membrane"/>
    <property type="evidence" value="ECO:0007669"/>
    <property type="project" value="UniProtKB-KW"/>
</dbReference>
<keyword evidence="2" id="KW-0336">GPI-anchor</keyword>
<dbReference type="InterPro" id="IPR031424">
    <property type="entry name" value="QVR-like"/>
</dbReference>
<keyword evidence="7" id="KW-0325">Glycoprotein</keyword>
<name>A0A6A4JX89_APOLU</name>
<keyword evidence="10" id="KW-1185">Reference proteome</keyword>
<keyword evidence="6" id="KW-0472">Membrane</keyword>
<evidence type="ECO:0000256" key="6">
    <source>
        <dbReference type="ARBA" id="ARBA00023136"/>
    </source>
</evidence>
<evidence type="ECO:0000256" key="4">
    <source>
        <dbReference type="ARBA" id="ARBA00022729"/>
    </source>
</evidence>
<dbReference type="PANTHER" id="PTHR33562">
    <property type="entry name" value="ATILLA, ISOFORM B-RELATED-RELATED"/>
    <property type="match status" value="1"/>
</dbReference>
<evidence type="ECO:0000256" key="2">
    <source>
        <dbReference type="ARBA" id="ARBA00022622"/>
    </source>
</evidence>
<dbReference type="OrthoDB" id="7663715at2759"/>
<dbReference type="EMBL" id="WIXP02000004">
    <property type="protein sequence ID" value="KAF6212499.1"/>
    <property type="molecule type" value="Genomic_DNA"/>
</dbReference>
<comment type="caution">
    <text evidence="9">The sequence shown here is derived from an EMBL/GenBank/DDBJ whole genome shotgun (WGS) entry which is preliminary data.</text>
</comment>
<proteinExistence type="predicted"/>
<dbReference type="AlphaFoldDB" id="A0A6A4JX89"/>
<accession>A0A6A4JX89</accession>
<dbReference type="GO" id="GO:0030431">
    <property type="term" value="P:sleep"/>
    <property type="evidence" value="ECO:0007669"/>
    <property type="project" value="InterPro"/>
</dbReference>